<protein>
    <recommendedName>
        <fullName evidence="1">F-box associated beta-propeller type 1 domain-containing protein</fullName>
    </recommendedName>
</protein>
<comment type="caution">
    <text evidence="2">The sequence shown here is derived from an EMBL/GenBank/DDBJ whole genome shotgun (WGS) entry which is preliminary data.</text>
</comment>
<gene>
    <name evidence="2" type="ORF">DCAF_LOCUS1809</name>
</gene>
<name>A0AAV1QUF8_9ROSI</name>
<evidence type="ECO:0000259" key="1">
    <source>
        <dbReference type="Pfam" id="PF07734"/>
    </source>
</evidence>
<evidence type="ECO:0000313" key="2">
    <source>
        <dbReference type="EMBL" id="CAK7324172.1"/>
    </source>
</evidence>
<dbReference type="Proteomes" id="UP001314170">
    <property type="component" value="Unassembled WGS sequence"/>
</dbReference>
<dbReference type="PANTHER" id="PTHR31672">
    <property type="entry name" value="BNACNNG10540D PROTEIN"/>
    <property type="match status" value="1"/>
</dbReference>
<sequence>MSYGIQLQDTPDIYKKAPHILPTRLTAGRLNYLVWDAFGYHSETDDYKLVVIWNYPDEGVFQAEVFSRRTGSWKVIDKPVPYGCYSRHLALSLKGEIYWDARRDVSGNHIDFIVGFNMVTEDFRMIDLPSRDLSSSCCTVTEYKDSLASLIVPKFVSWRNYGFELWVMSKEGGGGGGGNRQSWNNVFALKEPLLGIS</sequence>
<keyword evidence="3" id="KW-1185">Reference proteome</keyword>
<dbReference type="InterPro" id="IPR017451">
    <property type="entry name" value="F-box-assoc_interact_dom"/>
</dbReference>
<accession>A0AAV1QUF8</accession>
<evidence type="ECO:0000313" key="3">
    <source>
        <dbReference type="Proteomes" id="UP001314170"/>
    </source>
</evidence>
<dbReference type="PANTHER" id="PTHR31672:SF13">
    <property type="entry name" value="F-BOX PROTEIN CPR30-LIKE"/>
    <property type="match status" value="1"/>
</dbReference>
<dbReference type="EMBL" id="CAWUPB010000246">
    <property type="protein sequence ID" value="CAK7324172.1"/>
    <property type="molecule type" value="Genomic_DNA"/>
</dbReference>
<dbReference type="AlphaFoldDB" id="A0AAV1QUF8"/>
<dbReference type="Pfam" id="PF07734">
    <property type="entry name" value="FBA_1"/>
    <property type="match status" value="1"/>
</dbReference>
<dbReference type="InterPro" id="IPR006527">
    <property type="entry name" value="F-box-assoc_dom_typ1"/>
</dbReference>
<feature type="domain" description="F-box associated beta-propeller type 1" evidence="1">
    <location>
        <begin position="32"/>
        <end position="188"/>
    </location>
</feature>
<dbReference type="NCBIfam" id="TIGR01640">
    <property type="entry name" value="F_box_assoc_1"/>
    <property type="match status" value="1"/>
</dbReference>
<organism evidence="2 3">
    <name type="scientific">Dovyalis caffra</name>
    <dbReference type="NCBI Taxonomy" id="77055"/>
    <lineage>
        <taxon>Eukaryota</taxon>
        <taxon>Viridiplantae</taxon>
        <taxon>Streptophyta</taxon>
        <taxon>Embryophyta</taxon>
        <taxon>Tracheophyta</taxon>
        <taxon>Spermatophyta</taxon>
        <taxon>Magnoliopsida</taxon>
        <taxon>eudicotyledons</taxon>
        <taxon>Gunneridae</taxon>
        <taxon>Pentapetalae</taxon>
        <taxon>rosids</taxon>
        <taxon>fabids</taxon>
        <taxon>Malpighiales</taxon>
        <taxon>Salicaceae</taxon>
        <taxon>Flacourtieae</taxon>
        <taxon>Dovyalis</taxon>
    </lineage>
</organism>
<reference evidence="2 3" key="1">
    <citation type="submission" date="2024-01" db="EMBL/GenBank/DDBJ databases">
        <authorList>
            <person name="Waweru B."/>
        </authorList>
    </citation>
    <scope>NUCLEOTIDE SEQUENCE [LARGE SCALE GENOMIC DNA]</scope>
</reference>
<proteinExistence type="predicted"/>
<dbReference type="InterPro" id="IPR050796">
    <property type="entry name" value="SCF_F-box_component"/>
</dbReference>